<evidence type="ECO:0000256" key="9">
    <source>
        <dbReference type="ARBA" id="ARBA00022679"/>
    </source>
</evidence>
<feature type="zinc finger region" description="C3H1-type" evidence="26">
    <location>
        <begin position="222"/>
        <end position="249"/>
    </location>
</feature>
<evidence type="ECO:0000256" key="17">
    <source>
        <dbReference type="ARBA" id="ARBA00023242"/>
    </source>
</evidence>
<evidence type="ECO:0000256" key="26">
    <source>
        <dbReference type="PROSITE-ProRule" id="PRU00723"/>
    </source>
</evidence>
<evidence type="ECO:0000256" key="15">
    <source>
        <dbReference type="ARBA" id="ARBA00022884"/>
    </source>
</evidence>
<dbReference type="InterPro" id="IPR001841">
    <property type="entry name" value="Znf_RING"/>
</dbReference>
<keyword evidence="32" id="KW-1185">Reference proteome</keyword>
<dbReference type="PROSITE" id="PS50089">
    <property type="entry name" value="ZF_RING_2"/>
    <property type="match status" value="1"/>
</dbReference>
<keyword evidence="9" id="KW-0808">Transferase</keyword>
<dbReference type="EMBL" id="CADEPI010000043">
    <property type="protein sequence ID" value="CAB3369120.1"/>
    <property type="molecule type" value="Genomic_DNA"/>
</dbReference>
<evidence type="ECO:0000256" key="11">
    <source>
        <dbReference type="ARBA" id="ARBA00022771"/>
    </source>
</evidence>
<evidence type="ECO:0000313" key="31">
    <source>
        <dbReference type="EMBL" id="CAB3369120.1"/>
    </source>
</evidence>
<evidence type="ECO:0000259" key="30">
    <source>
        <dbReference type="PROSITE" id="PS50103"/>
    </source>
</evidence>
<dbReference type="PROSITE" id="PS50103">
    <property type="entry name" value="ZF_C3H1"/>
    <property type="match status" value="1"/>
</dbReference>
<evidence type="ECO:0000259" key="28">
    <source>
        <dbReference type="PROSITE" id="PS50089"/>
    </source>
</evidence>
<evidence type="ECO:0000256" key="1">
    <source>
        <dbReference type="ARBA" id="ARBA00000900"/>
    </source>
</evidence>
<evidence type="ECO:0000256" key="18">
    <source>
        <dbReference type="ARBA" id="ARBA00057081"/>
    </source>
</evidence>
<dbReference type="PANTHER" id="PTHR12603:SF0">
    <property type="entry name" value="CCR4-NOT TRANSCRIPTION COMPLEX SUBUNIT 4"/>
    <property type="match status" value="1"/>
</dbReference>
<feature type="domain" description="RING-type" evidence="28">
    <location>
        <begin position="46"/>
        <end position="89"/>
    </location>
</feature>
<comment type="subunit">
    <text evidence="19">Interacts with CNOT1 via its C-terminus but does not stably associate with the CCR4-NOT complex. Interacts (via RING domain) with UBE2D2. Interacts with ABCE1, PINK1 and PELO.</text>
</comment>
<dbReference type="InterPro" id="IPR013083">
    <property type="entry name" value="Znf_RING/FYVE/PHD"/>
</dbReference>
<keyword evidence="11 26" id="KW-0863">Zinc-finger</keyword>
<reference evidence="31 32" key="1">
    <citation type="submission" date="2020-04" db="EMBL/GenBank/DDBJ databases">
        <authorList>
            <person name="Alioto T."/>
            <person name="Alioto T."/>
            <person name="Gomez Garrido J."/>
        </authorList>
    </citation>
    <scope>NUCLEOTIDE SEQUENCE [LARGE SCALE GENOMIC DNA]</scope>
</reference>
<dbReference type="GO" id="GO:0005634">
    <property type="term" value="C:nucleus"/>
    <property type="evidence" value="ECO:0007669"/>
    <property type="project" value="UniProtKB-SubCell"/>
</dbReference>
<keyword evidence="17" id="KW-0539">Nucleus</keyword>
<dbReference type="FunFam" id="3.30.40.10:FF:000006">
    <property type="entry name" value="CCR4-NOT transcription complex subunit 4"/>
    <property type="match status" value="1"/>
</dbReference>
<comment type="function">
    <text evidence="18">Has E3 ubiquitin ligase activity, promoting ubiquitination and degradation of target proteins. Involved in activation of the JAK/STAT pathway. Catalyzes ubiquitination of methylated RBM15. Plays a role in quality control of translation of mitochondrial outer membrane-localized mRNA. As part of the PINK1-regulated signaling, upon mitochondria damage, ubiquitinates ABCE1 and thereby recruits autophagy receptors to the mitochondrial outer membrane to initiate mitophagy.</text>
</comment>
<dbReference type="PROSITE" id="PS50102">
    <property type="entry name" value="RRM"/>
    <property type="match status" value="1"/>
</dbReference>
<dbReference type="InterPro" id="IPR034261">
    <property type="entry name" value="CNOT4_RRM"/>
</dbReference>
<keyword evidence="10 26" id="KW-0479">Metal-binding</keyword>
<evidence type="ECO:0000256" key="3">
    <source>
        <dbReference type="ARBA" id="ARBA00004496"/>
    </source>
</evidence>
<dbReference type="EC" id="2.3.2.27" evidence="5"/>
<dbReference type="Gene3D" id="3.30.40.10">
    <property type="entry name" value="Zinc/RING finger domain, C3HC4 (zinc finger)"/>
    <property type="match status" value="1"/>
</dbReference>
<comment type="caution">
    <text evidence="31">The sequence shown here is derived from an EMBL/GenBank/DDBJ whole genome shotgun (WGS) entry which is preliminary data.</text>
</comment>
<keyword evidence="12" id="KW-0833">Ubl conjugation pathway</keyword>
<evidence type="ECO:0000256" key="19">
    <source>
        <dbReference type="ARBA" id="ARBA00062432"/>
    </source>
</evidence>
<evidence type="ECO:0000256" key="16">
    <source>
        <dbReference type="ARBA" id="ARBA00023054"/>
    </source>
</evidence>
<evidence type="ECO:0000256" key="6">
    <source>
        <dbReference type="ARBA" id="ARBA00022481"/>
    </source>
</evidence>
<dbReference type="InterPro" id="IPR000504">
    <property type="entry name" value="RRM_dom"/>
</dbReference>
<dbReference type="InterPro" id="IPR003954">
    <property type="entry name" value="RRM_euk-type"/>
</dbReference>
<name>A0A8S1CI21_9INSE</name>
<feature type="compositionally biased region" description="Basic and acidic residues" evidence="27">
    <location>
        <begin position="348"/>
        <end position="359"/>
    </location>
</feature>
<dbReference type="SMART" id="SM00361">
    <property type="entry name" value="RRM_1"/>
    <property type="match status" value="1"/>
</dbReference>
<evidence type="ECO:0000256" key="5">
    <source>
        <dbReference type="ARBA" id="ARBA00012483"/>
    </source>
</evidence>
<dbReference type="GO" id="GO:0005829">
    <property type="term" value="C:cytosol"/>
    <property type="evidence" value="ECO:0007669"/>
    <property type="project" value="UniProtKB-ARBA"/>
</dbReference>
<keyword evidence="13 26" id="KW-0862">Zinc</keyword>
<dbReference type="InterPro" id="IPR012677">
    <property type="entry name" value="Nucleotide-bd_a/b_plait_sf"/>
</dbReference>
<dbReference type="Gene3D" id="3.30.70.330">
    <property type="match status" value="1"/>
</dbReference>
<evidence type="ECO:0000256" key="8">
    <source>
        <dbReference type="ARBA" id="ARBA00022553"/>
    </source>
</evidence>
<gene>
    <name evidence="31" type="ORF">CLODIP_2_CD07334</name>
</gene>
<dbReference type="Pfam" id="PF14570">
    <property type="entry name" value="zf-RING_4"/>
    <property type="match status" value="1"/>
</dbReference>
<evidence type="ECO:0000256" key="22">
    <source>
        <dbReference type="ARBA" id="ARBA00077837"/>
    </source>
</evidence>
<feature type="region of interest" description="Disordered" evidence="27">
    <location>
        <begin position="469"/>
        <end position="489"/>
    </location>
</feature>
<sequence>MIHLNKITLCMGQRVQPYYILQIFLTLSLLPEMSVLNQCGDEPVECPLCLEHLEVDDLNFFPCTCAYQICRFCWHRIRTDENGLCPACRKPYPENPADFKPLSSAEIQKIKVQKRQKDQQRKQKVTESRQHLASVRVVQRNLTFVVGLPPRLADSEILKKHEYFGKFGRILKVVINPCNSYAGVQGPSASAYVTYAKREDALRAIAAVNNISVDGRLLKASLGTTKYCSNFLKNQACPKLDCMYLHELGDREASFTKDDMQQGKHQEFERKLHEQLQQQNKEPGPIGIHATSIHTLNVTNSDINKESWPSLPDDQEQLSSASSSPAPPMDTPKQPDIIENCNGQQKKNSIDERKGKEQSPIHQQAPSPSSSTSSLSGGPSSTMNQSPSLSSSSSSISEDVLQTNASDTHAALDDIHKFAEDPYFSNQLDFGCQLRGIPKQETKKEMMQENLMPLLDKFDWHTAFGFSKKPQENTTSKALPKDIDDELGFDPFTETQKALEELMKTEEQQKVKQKQQQQRPMMAHQYCSRPAAELKRIQAPPPGFSKMPMQHSFHSQTAPCEPPQFQGRPCMESKILPFMNLQQSSASKEDSSSFNMAQWRNILPNIGSSSPSYNIGNVHRQMQAQPQRDWQNDWTAMDPAIVAASAGPRMMVDNSWNKNFDQANYYPHSNSSLGWSGAVPSYNTTTAPPPGFSRPVIISSRSGQPPAMDSELKPHLLHLH</sequence>
<dbReference type="InterPro" id="IPR035979">
    <property type="entry name" value="RBD_domain_sf"/>
</dbReference>
<evidence type="ECO:0000256" key="12">
    <source>
        <dbReference type="ARBA" id="ARBA00022786"/>
    </source>
</evidence>
<dbReference type="GO" id="GO:0003723">
    <property type="term" value="F:RNA binding"/>
    <property type="evidence" value="ECO:0007669"/>
    <property type="project" value="UniProtKB-UniRule"/>
</dbReference>
<dbReference type="OrthoDB" id="1923159at2759"/>
<feature type="region of interest" description="Disordered" evidence="27">
    <location>
        <begin position="686"/>
        <end position="720"/>
    </location>
</feature>
<evidence type="ECO:0000256" key="2">
    <source>
        <dbReference type="ARBA" id="ARBA00004123"/>
    </source>
</evidence>
<dbReference type="SUPFAM" id="SSF57850">
    <property type="entry name" value="RING/U-box"/>
    <property type="match status" value="1"/>
</dbReference>
<dbReference type="AlphaFoldDB" id="A0A8S1CI21"/>
<feature type="region of interest" description="Disordered" evidence="27">
    <location>
        <begin position="303"/>
        <end position="401"/>
    </location>
</feature>
<keyword evidence="15 25" id="KW-0694">RNA-binding</keyword>
<organism evidence="31 32">
    <name type="scientific">Cloeon dipterum</name>
    <dbReference type="NCBI Taxonomy" id="197152"/>
    <lineage>
        <taxon>Eukaryota</taxon>
        <taxon>Metazoa</taxon>
        <taxon>Ecdysozoa</taxon>
        <taxon>Arthropoda</taxon>
        <taxon>Hexapoda</taxon>
        <taxon>Insecta</taxon>
        <taxon>Pterygota</taxon>
        <taxon>Palaeoptera</taxon>
        <taxon>Ephemeroptera</taxon>
        <taxon>Pisciforma</taxon>
        <taxon>Baetidae</taxon>
        <taxon>Cloeon</taxon>
    </lineage>
</organism>
<evidence type="ECO:0000256" key="7">
    <source>
        <dbReference type="ARBA" id="ARBA00022490"/>
    </source>
</evidence>
<comment type="pathway">
    <text evidence="4">Protein modification; protein ubiquitination.</text>
</comment>
<evidence type="ECO:0000256" key="25">
    <source>
        <dbReference type="PROSITE-ProRule" id="PRU00176"/>
    </source>
</evidence>
<dbReference type="InterPro" id="IPR000571">
    <property type="entry name" value="Znf_CCCH"/>
</dbReference>
<feature type="compositionally biased region" description="Low complexity" evidence="27">
    <location>
        <begin position="366"/>
        <end position="397"/>
    </location>
</feature>
<evidence type="ECO:0000313" key="32">
    <source>
        <dbReference type="Proteomes" id="UP000494165"/>
    </source>
</evidence>
<dbReference type="GO" id="GO:0061630">
    <property type="term" value="F:ubiquitin protein ligase activity"/>
    <property type="evidence" value="ECO:0007669"/>
    <property type="project" value="UniProtKB-EC"/>
</dbReference>
<keyword evidence="14" id="KW-0832">Ubl conjugation</keyword>
<dbReference type="GO" id="GO:0030014">
    <property type="term" value="C:CCR4-NOT complex"/>
    <property type="evidence" value="ECO:0007669"/>
    <property type="project" value="InterPro"/>
</dbReference>
<evidence type="ECO:0000256" key="24">
    <source>
        <dbReference type="ARBA" id="ARBA00083942"/>
    </source>
</evidence>
<evidence type="ECO:0000256" key="20">
    <source>
        <dbReference type="ARBA" id="ARBA00071435"/>
    </source>
</evidence>
<keyword evidence="16" id="KW-0175">Coiled coil</keyword>
<keyword evidence="7" id="KW-0963">Cytoplasm</keyword>
<keyword evidence="8" id="KW-0597">Phosphoprotein</keyword>
<dbReference type="PANTHER" id="PTHR12603">
    <property type="entry name" value="CCR4-NOT TRANSCRIPTION COMPLEX RELATED"/>
    <property type="match status" value="1"/>
</dbReference>
<dbReference type="InterPro" id="IPR039780">
    <property type="entry name" value="Mot2"/>
</dbReference>
<dbReference type="GO" id="GO:0008270">
    <property type="term" value="F:zinc ion binding"/>
    <property type="evidence" value="ECO:0007669"/>
    <property type="project" value="UniProtKB-KW"/>
</dbReference>
<proteinExistence type="predicted"/>
<comment type="catalytic activity">
    <reaction evidence="1">
        <text>S-ubiquitinyl-[E2 ubiquitin-conjugating enzyme]-L-cysteine + [acceptor protein]-L-lysine = [E2 ubiquitin-conjugating enzyme]-L-cysteine + N(6)-ubiquitinyl-[acceptor protein]-L-lysine.</text>
        <dbReference type="EC" id="2.3.2.27"/>
    </reaction>
</comment>
<protein>
    <recommendedName>
        <fullName evidence="20">CCR4-NOT transcription complex subunit 4</fullName>
        <ecNumber evidence="5">2.3.2.27</ecNumber>
    </recommendedName>
    <alternativeName>
        <fullName evidence="23">CCR4-associated factor 4</fullName>
    </alternativeName>
    <alternativeName>
        <fullName evidence="24">E3 ubiquitin-protein ligase CNOT4</fullName>
    </alternativeName>
    <alternativeName>
        <fullName evidence="21">Potential transcriptional repressor NOT4Hp</fullName>
    </alternativeName>
    <alternativeName>
        <fullName evidence="22">RING-type E3 ubiquitin transferase CNOT4</fullName>
    </alternativeName>
</protein>
<evidence type="ECO:0000256" key="4">
    <source>
        <dbReference type="ARBA" id="ARBA00004906"/>
    </source>
</evidence>
<accession>A0A8S1CI21</accession>
<evidence type="ECO:0000256" key="14">
    <source>
        <dbReference type="ARBA" id="ARBA00022843"/>
    </source>
</evidence>
<dbReference type="Pfam" id="PF00076">
    <property type="entry name" value="RRM_1"/>
    <property type="match status" value="1"/>
</dbReference>
<dbReference type="CDD" id="cd12438">
    <property type="entry name" value="RRM_CNOT4"/>
    <property type="match status" value="1"/>
</dbReference>
<dbReference type="FunFam" id="3.30.70.330:FF:000044">
    <property type="entry name" value="Putative ccr4-not transcription complex subunit 4"/>
    <property type="match status" value="1"/>
</dbReference>
<feature type="domain" description="RRM" evidence="29">
    <location>
        <begin position="141"/>
        <end position="225"/>
    </location>
</feature>
<evidence type="ECO:0000259" key="29">
    <source>
        <dbReference type="PROSITE" id="PS50102"/>
    </source>
</evidence>
<keyword evidence="6" id="KW-0488">Methylation</keyword>
<evidence type="ECO:0000256" key="13">
    <source>
        <dbReference type="ARBA" id="ARBA00022833"/>
    </source>
</evidence>
<feature type="domain" description="C3H1-type" evidence="30">
    <location>
        <begin position="222"/>
        <end position="249"/>
    </location>
</feature>
<dbReference type="GO" id="GO:0016567">
    <property type="term" value="P:protein ubiquitination"/>
    <property type="evidence" value="ECO:0007669"/>
    <property type="project" value="TreeGrafter"/>
</dbReference>
<dbReference type="Proteomes" id="UP000494165">
    <property type="component" value="Unassembled WGS sequence"/>
</dbReference>
<evidence type="ECO:0000256" key="27">
    <source>
        <dbReference type="SAM" id="MobiDB-lite"/>
    </source>
</evidence>
<evidence type="ECO:0000256" key="23">
    <source>
        <dbReference type="ARBA" id="ARBA00083547"/>
    </source>
</evidence>
<dbReference type="CDD" id="cd16618">
    <property type="entry name" value="mRING-HC-C4C4_CNOT4"/>
    <property type="match status" value="1"/>
</dbReference>
<comment type="subcellular location">
    <subcellularLocation>
        <location evidence="3">Cytoplasm</location>
    </subcellularLocation>
    <subcellularLocation>
        <location evidence="2">Nucleus</location>
    </subcellularLocation>
</comment>
<dbReference type="SUPFAM" id="SSF54928">
    <property type="entry name" value="RNA-binding domain, RBD"/>
    <property type="match status" value="1"/>
</dbReference>
<evidence type="ECO:0000256" key="21">
    <source>
        <dbReference type="ARBA" id="ARBA00075062"/>
    </source>
</evidence>
<evidence type="ECO:0000256" key="10">
    <source>
        <dbReference type="ARBA" id="ARBA00022723"/>
    </source>
</evidence>
<dbReference type="InterPro" id="IPR039515">
    <property type="entry name" value="NOT4_mRING-HC-C4C4"/>
</dbReference>